<evidence type="ECO:0000259" key="5">
    <source>
        <dbReference type="SMART" id="SM00822"/>
    </source>
</evidence>
<dbReference type="Proteomes" id="UP000198661">
    <property type="component" value="Unassembled WGS sequence"/>
</dbReference>
<dbReference type="Pfam" id="PF00106">
    <property type="entry name" value="adh_short"/>
    <property type="match status" value="1"/>
</dbReference>
<reference evidence="6 7" key="1">
    <citation type="submission" date="2016-10" db="EMBL/GenBank/DDBJ databases">
        <authorList>
            <person name="de Groot N.N."/>
        </authorList>
    </citation>
    <scope>NUCLEOTIDE SEQUENCE [LARGE SCALE GENOMIC DNA]</scope>
    <source>
        <strain evidence="6 7">DSM 44945</strain>
    </source>
</reference>
<dbReference type="PANTHER" id="PTHR43391">
    <property type="entry name" value="RETINOL DEHYDROGENASE-RELATED"/>
    <property type="match status" value="1"/>
</dbReference>
<name>A0A1I2NVZ9_9BACL</name>
<dbReference type="InterPro" id="IPR002347">
    <property type="entry name" value="SDR_fam"/>
</dbReference>
<sequence length="273" mass="29762">MRKRIVLVTGASSGIGREIARLLARRGDFPVLAARRAEPLQKLTEELGTGAAFPCDVTDENAVQALVDEVKRTWGRIDVLINNAGYGAFGGFLEIPMSEYEGMMQTNYLGAVRMTRAVIPHMLEAGGGRIVNIASVAGLTGSPNLAAYTASKFALVGFSESLDLQYAPVIRVGVLCPGPVSTPFFRGEDPSRFFPAPIAKRLLDPETVARHAIGLIDRPRVLVVPRLFAPALAFRALFPRIYRKIAKKMYDHHFQRQKAKDPVGNSSSTAIEK</sequence>
<dbReference type="SMART" id="SM00822">
    <property type="entry name" value="PKS_KR"/>
    <property type="match status" value="1"/>
</dbReference>
<dbReference type="RefSeq" id="WP_092038205.1">
    <property type="nucleotide sequence ID" value="NZ_FOOK01000014.1"/>
</dbReference>
<dbReference type="STRING" id="201973.SAMN04488025_11411"/>
<keyword evidence="7" id="KW-1185">Reference proteome</keyword>
<keyword evidence="3" id="KW-0560">Oxidoreductase</keyword>
<dbReference type="FunFam" id="3.40.50.720:FF:000084">
    <property type="entry name" value="Short-chain dehydrogenase reductase"/>
    <property type="match status" value="1"/>
</dbReference>
<dbReference type="CDD" id="cd05233">
    <property type="entry name" value="SDR_c"/>
    <property type="match status" value="1"/>
</dbReference>
<dbReference type="Gene3D" id="3.40.50.720">
    <property type="entry name" value="NAD(P)-binding Rossmann-like Domain"/>
    <property type="match status" value="1"/>
</dbReference>
<dbReference type="PANTHER" id="PTHR43391:SF14">
    <property type="entry name" value="DEHYDROGENASE_REDUCTASE SDR FAMILY PROTEIN 7-LIKE"/>
    <property type="match status" value="1"/>
</dbReference>
<dbReference type="EMBL" id="FOOK01000014">
    <property type="protein sequence ID" value="SFG05797.1"/>
    <property type="molecule type" value="Genomic_DNA"/>
</dbReference>
<organism evidence="6 7">
    <name type="scientific">Planifilum fulgidum</name>
    <dbReference type="NCBI Taxonomy" id="201973"/>
    <lineage>
        <taxon>Bacteria</taxon>
        <taxon>Bacillati</taxon>
        <taxon>Bacillota</taxon>
        <taxon>Bacilli</taxon>
        <taxon>Bacillales</taxon>
        <taxon>Thermoactinomycetaceae</taxon>
        <taxon>Planifilum</taxon>
    </lineage>
</organism>
<proteinExistence type="inferred from homology"/>
<dbReference type="SUPFAM" id="SSF51735">
    <property type="entry name" value="NAD(P)-binding Rossmann-fold domains"/>
    <property type="match status" value="1"/>
</dbReference>
<evidence type="ECO:0000256" key="4">
    <source>
        <dbReference type="RuleBase" id="RU000363"/>
    </source>
</evidence>
<dbReference type="InterPro" id="IPR057326">
    <property type="entry name" value="KR_dom"/>
</dbReference>
<gene>
    <name evidence="6" type="ORF">SAMN04488025_11411</name>
</gene>
<dbReference type="InterPro" id="IPR036291">
    <property type="entry name" value="NAD(P)-bd_dom_sf"/>
</dbReference>
<feature type="domain" description="Ketoreductase" evidence="5">
    <location>
        <begin position="4"/>
        <end position="181"/>
    </location>
</feature>
<dbReference type="GO" id="GO:0016491">
    <property type="term" value="F:oxidoreductase activity"/>
    <property type="evidence" value="ECO:0007669"/>
    <property type="project" value="UniProtKB-KW"/>
</dbReference>
<dbReference type="AlphaFoldDB" id="A0A1I2NVZ9"/>
<evidence type="ECO:0000313" key="7">
    <source>
        <dbReference type="Proteomes" id="UP000198661"/>
    </source>
</evidence>
<protein>
    <recommendedName>
        <fullName evidence="5">Ketoreductase domain-containing protein</fullName>
    </recommendedName>
</protein>
<keyword evidence="2" id="KW-0521">NADP</keyword>
<comment type="similarity">
    <text evidence="1 4">Belongs to the short-chain dehydrogenases/reductases (SDR) family.</text>
</comment>
<evidence type="ECO:0000256" key="2">
    <source>
        <dbReference type="ARBA" id="ARBA00022857"/>
    </source>
</evidence>
<dbReference type="OrthoDB" id="9775296at2"/>
<evidence type="ECO:0000256" key="1">
    <source>
        <dbReference type="ARBA" id="ARBA00006484"/>
    </source>
</evidence>
<evidence type="ECO:0000256" key="3">
    <source>
        <dbReference type="ARBA" id="ARBA00023002"/>
    </source>
</evidence>
<dbReference type="PRINTS" id="PR00080">
    <property type="entry name" value="SDRFAMILY"/>
</dbReference>
<dbReference type="GO" id="GO:0008206">
    <property type="term" value="P:bile acid metabolic process"/>
    <property type="evidence" value="ECO:0007669"/>
    <property type="project" value="UniProtKB-ARBA"/>
</dbReference>
<accession>A0A1I2NVZ9</accession>
<dbReference type="PRINTS" id="PR00081">
    <property type="entry name" value="GDHRDH"/>
</dbReference>
<evidence type="ECO:0000313" key="6">
    <source>
        <dbReference type="EMBL" id="SFG05797.1"/>
    </source>
</evidence>